<evidence type="ECO:0000256" key="4">
    <source>
        <dbReference type="ARBA" id="ARBA00022722"/>
    </source>
</evidence>
<gene>
    <name evidence="10" type="ORF">HPB52_003484</name>
</gene>
<evidence type="ECO:0000256" key="8">
    <source>
        <dbReference type="SAM" id="MobiDB-lite"/>
    </source>
</evidence>
<dbReference type="InterPro" id="IPR027806">
    <property type="entry name" value="HARBI1_dom"/>
</dbReference>
<dbReference type="GO" id="GO:0004518">
    <property type="term" value="F:nuclease activity"/>
    <property type="evidence" value="ECO:0007669"/>
    <property type="project" value="UniProtKB-KW"/>
</dbReference>
<comment type="similarity">
    <text evidence="3">Belongs to the HARBI1 family.</text>
</comment>
<reference evidence="10" key="2">
    <citation type="submission" date="2021-09" db="EMBL/GenBank/DDBJ databases">
        <authorList>
            <person name="Jia N."/>
            <person name="Wang J."/>
            <person name="Shi W."/>
            <person name="Du L."/>
            <person name="Sun Y."/>
            <person name="Zhan W."/>
            <person name="Jiang J."/>
            <person name="Wang Q."/>
            <person name="Zhang B."/>
            <person name="Ji P."/>
            <person name="Sakyi L.B."/>
            <person name="Cui X."/>
            <person name="Yuan T."/>
            <person name="Jiang B."/>
            <person name="Yang W."/>
            <person name="Lam T.T.-Y."/>
            <person name="Chang Q."/>
            <person name="Ding S."/>
            <person name="Wang X."/>
            <person name="Zhu J."/>
            <person name="Ruan X."/>
            <person name="Zhao L."/>
            <person name="Wei J."/>
            <person name="Que T."/>
            <person name="Du C."/>
            <person name="Cheng J."/>
            <person name="Dai P."/>
            <person name="Han X."/>
            <person name="Huang E."/>
            <person name="Gao Y."/>
            <person name="Liu J."/>
            <person name="Shao H."/>
            <person name="Ye R."/>
            <person name="Li L."/>
            <person name="Wei W."/>
            <person name="Wang X."/>
            <person name="Wang C."/>
            <person name="Huo Q."/>
            <person name="Li W."/>
            <person name="Guo W."/>
            <person name="Chen H."/>
            <person name="Chen S."/>
            <person name="Zhou L."/>
            <person name="Zhou L."/>
            <person name="Ni X."/>
            <person name="Tian J."/>
            <person name="Zhou Y."/>
            <person name="Sheng Y."/>
            <person name="Liu T."/>
            <person name="Pan Y."/>
            <person name="Xia L."/>
            <person name="Li J."/>
            <person name="Zhao F."/>
            <person name="Cao W."/>
        </authorList>
    </citation>
    <scope>NUCLEOTIDE SEQUENCE</scope>
    <source>
        <strain evidence="10">Rsan-2018</strain>
        <tissue evidence="10">Larvae</tissue>
    </source>
</reference>
<dbReference type="VEuPathDB" id="VectorBase:RSAN_039474"/>
<evidence type="ECO:0000259" key="9">
    <source>
        <dbReference type="Pfam" id="PF13359"/>
    </source>
</evidence>
<dbReference type="PANTHER" id="PTHR22930:SF85">
    <property type="entry name" value="GH03217P-RELATED"/>
    <property type="match status" value="1"/>
</dbReference>
<dbReference type="PANTHER" id="PTHR22930">
    <property type="match status" value="1"/>
</dbReference>
<keyword evidence="4" id="KW-0540">Nuclease</keyword>
<comment type="subcellular location">
    <subcellularLocation>
        <location evidence="2">Nucleus</location>
    </subcellularLocation>
</comment>
<dbReference type="GO" id="GO:0046872">
    <property type="term" value="F:metal ion binding"/>
    <property type="evidence" value="ECO:0007669"/>
    <property type="project" value="UniProtKB-KW"/>
</dbReference>
<evidence type="ECO:0000256" key="1">
    <source>
        <dbReference type="ARBA" id="ARBA00001968"/>
    </source>
</evidence>
<evidence type="ECO:0000256" key="5">
    <source>
        <dbReference type="ARBA" id="ARBA00022723"/>
    </source>
</evidence>
<accession>A0A9D4Q9G2</accession>
<comment type="cofactor">
    <cofactor evidence="1">
        <name>a divalent metal cation</name>
        <dbReference type="ChEBI" id="CHEBI:60240"/>
    </cofactor>
</comment>
<evidence type="ECO:0000256" key="3">
    <source>
        <dbReference type="ARBA" id="ARBA00006958"/>
    </source>
</evidence>
<feature type="compositionally biased region" description="Acidic residues" evidence="8">
    <location>
        <begin position="245"/>
        <end position="259"/>
    </location>
</feature>
<sequence>MDPASCKKLIVLLESSSSSDSEDDTIIATIQEHRRERPKVDNFVADVVASFDDEEFRRHFRLSRSTCRLSLNHSHGETPQKSAEEHILAFLWYAGKKATFRSVAQLFGMSESTLHEVVDRVADFLEAVAPKFLKMPLTEEEKQQTSVCFEAAGRFHIIADAAYPLREYIMTPFRDHGHMTVEEKRFNYRLSRTRVRIENAFGVLKSRFRQLLYLEFHTPERSTKFMLACCVLHNICIMNGERDMDDESGTDDSSDEENTQDSTATTRLLRRLGEANRRALARSFN</sequence>
<evidence type="ECO:0000256" key="7">
    <source>
        <dbReference type="ARBA" id="ARBA00023242"/>
    </source>
</evidence>
<keyword evidence="11" id="KW-1185">Reference proteome</keyword>
<dbReference type="GO" id="GO:0016787">
    <property type="term" value="F:hydrolase activity"/>
    <property type="evidence" value="ECO:0007669"/>
    <property type="project" value="UniProtKB-KW"/>
</dbReference>
<dbReference type="InterPro" id="IPR045249">
    <property type="entry name" value="HARBI1-like"/>
</dbReference>
<name>A0A9D4Q9G2_RHISA</name>
<proteinExistence type="inferred from homology"/>
<keyword evidence="7" id="KW-0539">Nucleus</keyword>
<reference evidence="10" key="1">
    <citation type="journal article" date="2020" name="Cell">
        <title>Large-Scale Comparative Analyses of Tick Genomes Elucidate Their Genetic Diversity and Vector Capacities.</title>
        <authorList>
            <consortium name="Tick Genome and Microbiome Consortium (TIGMIC)"/>
            <person name="Jia N."/>
            <person name="Wang J."/>
            <person name="Shi W."/>
            <person name="Du L."/>
            <person name="Sun Y."/>
            <person name="Zhan W."/>
            <person name="Jiang J.F."/>
            <person name="Wang Q."/>
            <person name="Zhang B."/>
            <person name="Ji P."/>
            <person name="Bell-Sakyi L."/>
            <person name="Cui X.M."/>
            <person name="Yuan T.T."/>
            <person name="Jiang B.G."/>
            <person name="Yang W.F."/>
            <person name="Lam T.T."/>
            <person name="Chang Q.C."/>
            <person name="Ding S.J."/>
            <person name="Wang X.J."/>
            <person name="Zhu J.G."/>
            <person name="Ruan X.D."/>
            <person name="Zhao L."/>
            <person name="Wei J.T."/>
            <person name="Ye R.Z."/>
            <person name="Que T.C."/>
            <person name="Du C.H."/>
            <person name="Zhou Y.H."/>
            <person name="Cheng J.X."/>
            <person name="Dai P.F."/>
            <person name="Guo W.B."/>
            <person name="Han X.H."/>
            <person name="Huang E.J."/>
            <person name="Li L.F."/>
            <person name="Wei W."/>
            <person name="Gao Y.C."/>
            <person name="Liu J.Z."/>
            <person name="Shao H.Z."/>
            <person name="Wang X."/>
            <person name="Wang C.C."/>
            <person name="Yang T.C."/>
            <person name="Huo Q.B."/>
            <person name="Li W."/>
            <person name="Chen H.Y."/>
            <person name="Chen S.E."/>
            <person name="Zhou L.G."/>
            <person name="Ni X.B."/>
            <person name="Tian J.H."/>
            <person name="Sheng Y."/>
            <person name="Liu T."/>
            <person name="Pan Y.S."/>
            <person name="Xia L.Y."/>
            <person name="Li J."/>
            <person name="Zhao F."/>
            <person name="Cao W.C."/>
        </authorList>
    </citation>
    <scope>NUCLEOTIDE SEQUENCE</scope>
    <source>
        <strain evidence="10">Rsan-2018</strain>
    </source>
</reference>
<dbReference type="Pfam" id="PF13359">
    <property type="entry name" value="DDE_Tnp_4"/>
    <property type="match status" value="1"/>
</dbReference>
<protein>
    <recommendedName>
        <fullName evidence="9">DDE Tnp4 domain-containing protein</fullName>
    </recommendedName>
</protein>
<dbReference type="Proteomes" id="UP000821837">
    <property type="component" value="Chromosome 11"/>
</dbReference>
<evidence type="ECO:0000256" key="2">
    <source>
        <dbReference type="ARBA" id="ARBA00004123"/>
    </source>
</evidence>
<evidence type="ECO:0000313" key="10">
    <source>
        <dbReference type="EMBL" id="KAH7971861.1"/>
    </source>
</evidence>
<keyword evidence="6" id="KW-0378">Hydrolase</keyword>
<keyword evidence="5" id="KW-0479">Metal-binding</keyword>
<organism evidence="10 11">
    <name type="scientific">Rhipicephalus sanguineus</name>
    <name type="common">Brown dog tick</name>
    <name type="synonym">Ixodes sanguineus</name>
    <dbReference type="NCBI Taxonomy" id="34632"/>
    <lineage>
        <taxon>Eukaryota</taxon>
        <taxon>Metazoa</taxon>
        <taxon>Ecdysozoa</taxon>
        <taxon>Arthropoda</taxon>
        <taxon>Chelicerata</taxon>
        <taxon>Arachnida</taxon>
        <taxon>Acari</taxon>
        <taxon>Parasitiformes</taxon>
        <taxon>Ixodida</taxon>
        <taxon>Ixodoidea</taxon>
        <taxon>Ixodidae</taxon>
        <taxon>Rhipicephalinae</taxon>
        <taxon>Rhipicephalus</taxon>
        <taxon>Rhipicephalus</taxon>
    </lineage>
</organism>
<dbReference type="GO" id="GO:0005634">
    <property type="term" value="C:nucleus"/>
    <property type="evidence" value="ECO:0007669"/>
    <property type="project" value="UniProtKB-SubCell"/>
</dbReference>
<dbReference type="EMBL" id="JABSTV010001247">
    <property type="protein sequence ID" value="KAH7971861.1"/>
    <property type="molecule type" value="Genomic_DNA"/>
</dbReference>
<dbReference type="AlphaFoldDB" id="A0A9D4Q9G2"/>
<evidence type="ECO:0000256" key="6">
    <source>
        <dbReference type="ARBA" id="ARBA00022801"/>
    </source>
</evidence>
<feature type="domain" description="DDE Tnp4" evidence="9">
    <location>
        <begin position="155"/>
        <end position="234"/>
    </location>
</feature>
<comment type="caution">
    <text evidence="10">The sequence shown here is derived from an EMBL/GenBank/DDBJ whole genome shotgun (WGS) entry which is preliminary data.</text>
</comment>
<feature type="region of interest" description="Disordered" evidence="8">
    <location>
        <begin position="245"/>
        <end position="266"/>
    </location>
</feature>
<evidence type="ECO:0000313" key="11">
    <source>
        <dbReference type="Proteomes" id="UP000821837"/>
    </source>
</evidence>